<dbReference type="RefSeq" id="WP_167979150.1">
    <property type="nucleotide sequence ID" value="NZ_VSRL01000258.1"/>
</dbReference>
<comment type="caution">
    <text evidence="1">The sequence shown here is derived from an EMBL/GenBank/DDBJ whole genome shotgun (WGS) entry which is preliminary data.</text>
</comment>
<keyword evidence="2" id="KW-1185">Reference proteome</keyword>
<proteinExistence type="predicted"/>
<gene>
    <name evidence="1" type="ORF">FXN61_39630</name>
</gene>
<dbReference type="EMBL" id="VSRL01000258">
    <property type="protein sequence ID" value="NKE62518.1"/>
    <property type="molecule type" value="Genomic_DNA"/>
</dbReference>
<reference evidence="1 2" key="1">
    <citation type="submission" date="2019-08" db="EMBL/GenBank/DDBJ databases">
        <title>Lentzea from Indian Himalayas.</title>
        <authorList>
            <person name="Mandal S."/>
            <person name="Mallick Gupta A."/>
            <person name="Maiti P.K."/>
            <person name="Sarkar J."/>
            <person name="Mandal S."/>
        </authorList>
    </citation>
    <scope>NUCLEOTIDE SEQUENCE [LARGE SCALE GENOMIC DNA]</scope>
    <source>
        <strain evidence="1 2">PSKA42</strain>
    </source>
</reference>
<sequence length="203" mass="22466">MRPWDHIRVGFDANYETICNQFGGGWQLIDQWRELGTQLSGRHGWHFDLHGTEPTWNFGLFGEGLLVLHVTEQGQFYCHDHTTDSDHVANDLAQVEAWIGSRTVSADRPSAVALDLAQSLDWKTLTTNEFRLLVSWSNGTFTGSWPTYADAVTAPTLQEVIDGAAAQVCVLYGAPPELAAELTIRVELDPSAVTQLRQPNTGS</sequence>
<dbReference type="Proteomes" id="UP001515943">
    <property type="component" value="Unassembled WGS sequence"/>
</dbReference>
<organism evidence="1 2">
    <name type="scientific">Lentzea indica</name>
    <dbReference type="NCBI Taxonomy" id="2604800"/>
    <lineage>
        <taxon>Bacteria</taxon>
        <taxon>Bacillati</taxon>
        <taxon>Actinomycetota</taxon>
        <taxon>Actinomycetes</taxon>
        <taxon>Pseudonocardiales</taxon>
        <taxon>Pseudonocardiaceae</taxon>
        <taxon>Lentzea</taxon>
    </lineage>
</organism>
<protein>
    <submittedName>
        <fullName evidence="1">Uncharacterized protein</fullName>
    </submittedName>
</protein>
<accession>A0ABX1FVR1</accession>
<evidence type="ECO:0000313" key="1">
    <source>
        <dbReference type="EMBL" id="NKE62518.1"/>
    </source>
</evidence>
<evidence type="ECO:0000313" key="2">
    <source>
        <dbReference type="Proteomes" id="UP001515943"/>
    </source>
</evidence>
<name>A0ABX1FVR1_9PSEU</name>